<feature type="region of interest" description="Disordered" evidence="1">
    <location>
        <begin position="272"/>
        <end position="293"/>
    </location>
</feature>
<dbReference type="EMBL" id="JAUEPR010000255">
    <property type="protein sequence ID" value="KAK0459044.1"/>
    <property type="molecule type" value="Genomic_DNA"/>
</dbReference>
<protein>
    <submittedName>
        <fullName evidence="2">Uncharacterized protein</fullName>
    </submittedName>
</protein>
<comment type="caution">
    <text evidence="2">The sequence shown here is derived from an EMBL/GenBank/DDBJ whole genome shotgun (WGS) entry which is preliminary data.</text>
</comment>
<feature type="region of interest" description="Disordered" evidence="1">
    <location>
        <begin position="244"/>
        <end position="263"/>
    </location>
</feature>
<accession>A0AA39KDA7</accession>
<organism evidence="2 3">
    <name type="scientific">Armillaria novae-zelandiae</name>
    <dbReference type="NCBI Taxonomy" id="153914"/>
    <lineage>
        <taxon>Eukaryota</taxon>
        <taxon>Fungi</taxon>
        <taxon>Dikarya</taxon>
        <taxon>Basidiomycota</taxon>
        <taxon>Agaricomycotina</taxon>
        <taxon>Agaricomycetes</taxon>
        <taxon>Agaricomycetidae</taxon>
        <taxon>Agaricales</taxon>
        <taxon>Marasmiineae</taxon>
        <taxon>Physalacriaceae</taxon>
        <taxon>Armillaria</taxon>
    </lineage>
</organism>
<evidence type="ECO:0000256" key="1">
    <source>
        <dbReference type="SAM" id="MobiDB-lite"/>
    </source>
</evidence>
<dbReference type="AlphaFoldDB" id="A0AA39KDA7"/>
<gene>
    <name evidence="2" type="ORF">IW261DRAFT_1579035</name>
</gene>
<reference evidence="2" key="1">
    <citation type="submission" date="2023-06" db="EMBL/GenBank/DDBJ databases">
        <authorList>
            <consortium name="Lawrence Berkeley National Laboratory"/>
            <person name="Ahrendt S."/>
            <person name="Sahu N."/>
            <person name="Indic B."/>
            <person name="Wong-Bajracharya J."/>
            <person name="Merenyi Z."/>
            <person name="Ke H.-M."/>
            <person name="Monk M."/>
            <person name="Kocsube S."/>
            <person name="Drula E."/>
            <person name="Lipzen A."/>
            <person name="Balint B."/>
            <person name="Henrissat B."/>
            <person name="Andreopoulos B."/>
            <person name="Martin F.M."/>
            <person name="Harder C.B."/>
            <person name="Rigling D."/>
            <person name="Ford K.L."/>
            <person name="Foster G.D."/>
            <person name="Pangilinan J."/>
            <person name="Papanicolaou A."/>
            <person name="Barry K."/>
            <person name="LaButti K."/>
            <person name="Viragh M."/>
            <person name="Koriabine M."/>
            <person name="Yan M."/>
            <person name="Riley R."/>
            <person name="Champramary S."/>
            <person name="Plett K.L."/>
            <person name="Tsai I.J."/>
            <person name="Slot J."/>
            <person name="Sipos G."/>
            <person name="Plett J."/>
            <person name="Nagy L.G."/>
            <person name="Grigoriev I.V."/>
        </authorList>
    </citation>
    <scope>NUCLEOTIDE SEQUENCE</scope>
    <source>
        <strain evidence="2">ICMP 16352</strain>
    </source>
</reference>
<name>A0AA39KDA7_9AGAR</name>
<evidence type="ECO:0000313" key="2">
    <source>
        <dbReference type="EMBL" id="KAK0459044.1"/>
    </source>
</evidence>
<keyword evidence="3" id="KW-1185">Reference proteome</keyword>
<proteinExistence type="predicted"/>
<evidence type="ECO:0000313" key="3">
    <source>
        <dbReference type="Proteomes" id="UP001175227"/>
    </source>
</evidence>
<dbReference type="Proteomes" id="UP001175227">
    <property type="component" value="Unassembled WGS sequence"/>
</dbReference>
<sequence length="293" mass="33124">MALAPENDYRGAHSAYSWLFAGIMAHPRWYSLWIAEMNATNPQTPVEVAPPTNMFEHMEWDGSRQDLDEDNVINHKVINRITQSMVDSTYPYSLTFINRGIAMDSAHTEFYSGIDQQRHVLLDTYGIPPTIDAHQGWWYPDAQDIEHIHVLRHIQSYENPDKRSYNSRASAACPVYDWFHVGEHYIYEWLSERPPPTDAYSNTSMSGSSSKPCPITISEDMEMDNQVAGTIPIVRSSSAPVVNHQDGVTVEPSSTTAGPIDIDDTHQLAITDSRDRDTNPITVIPDEDMPEDT</sequence>